<accession>A0A5S4V5N3</accession>
<dbReference type="SMART" id="SM00347">
    <property type="entry name" value="HTH_MARR"/>
    <property type="match status" value="1"/>
</dbReference>
<organism evidence="5 6">
    <name type="scientific">Agromyces mariniharenae</name>
    <dbReference type="NCBI Taxonomy" id="2604423"/>
    <lineage>
        <taxon>Bacteria</taxon>
        <taxon>Bacillati</taxon>
        <taxon>Actinomycetota</taxon>
        <taxon>Actinomycetes</taxon>
        <taxon>Micrococcales</taxon>
        <taxon>Microbacteriaceae</taxon>
        <taxon>Agromyces</taxon>
    </lineage>
</organism>
<dbReference type="InterPro" id="IPR023187">
    <property type="entry name" value="Tscrpt_reg_MarR-type_CS"/>
</dbReference>
<reference evidence="5 6" key="1">
    <citation type="submission" date="2019-08" db="EMBL/GenBank/DDBJ databases">
        <authorList>
            <person name="Hu J."/>
        </authorList>
    </citation>
    <scope>NUCLEOTIDE SEQUENCE [LARGE SCALE GENOMIC DNA]</scope>
    <source>
        <strain evidence="5 6">NEAU-184</strain>
    </source>
</reference>
<dbReference type="SUPFAM" id="SSF46785">
    <property type="entry name" value="Winged helix' DNA-binding domain"/>
    <property type="match status" value="1"/>
</dbReference>
<dbReference type="PANTHER" id="PTHR39515:SF2">
    <property type="entry name" value="HTH-TYPE TRANSCRIPTIONAL REGULATOR RV0880"/>
    <property type="match status" value="1"/>
</dbReference>
<dbReference type="GO" id="GO:0003700">
    <property type="term" value="F:DNA-binding transcription factor activity"/>
    <property type="evidence" value="ECO:0007669"/>
    <property type="project" value="InterPro"/>
</dbReference>
<dbReference type="PROSITE" id="PS01117">
    <property type="entry name" value="HTH_MARR_1"/>
    <property type="match status" value="1"/>
</dbReference>
<sequence>MATIAEQSSELRLATFRLSRRIRAEKSDEALSDGQIAVLGNLYRNGTQTLGQLAERERVSAPSMNRTVNCLEEGGHLTRVADDVDRRKVNIALTEAGRVVVKETISKRDAWLTTRLRELSREDREVLARAAELMGGLATL</sequence>
<evidence type="ECO:0000313" key="6">
    <source>
        <dbReference type="Proteomes" id="UP000325243"/>
    </source>
</evidence>
<dbReference type="RefSeq" id="WP_148732818.1">
    <property type="nucleotide sequence ID" value="NZ_VSSB01000001.1"/>
</dbReference>
<keyword evidence="2" id="KW-0238">DNA-binding</keyword>
<gene>
    <name evidence="5" type="ORF">FYC51_06625</name>
</gene>
<keyword evidence="1" id="KW-0805">Transcription regulation</keyword>
<dbReference type="EMBL" id="VSSB01000001">
    <property type="protein sequence ID" value="TYL53349.1"/>
    <property type="molecule type" value="Genomic_DNA"/>
</dbReference>
<dbReference type="PROSITE" id="PS50995">
    <property type="entry name" value="HTH_MARR_2"/>
    <property type="match status" value="1"/>
</dbReference>
<dbReference type="InterPro" id="IPR036390">
    <property type="entry name" value="WH_DNA-bd_sf"/>
</dbReference>
<keyword evidence="3" id="KW-0804">Transcription</keyword>
<evidence type="ECO:0000259" key="4">
    <source>
        <dbReference type="PROSITE" id="PS50995"/>
    </source>
</evidence>
<dbReference type="Gene3D" id="1.10.10.10">
    <property type="entry name" value="Winged helix-like DNA-binding domain superfamily/Winged helix DNA-binding domain"/>
    <property type="match status" value="1"/>
</dbReference>
<feature type="domain" description="HTH marR-type" evidence="4">
    <location>
        <begin position="1"/>
        <end position="136"/>
    </location>
</feature>
<dbReference type="InterPro" id="IPR052526">
    <property type="entry name" value="HTH-type_Bedaq_tolerance"/>
</dbReference>
<dbReference type="GO" id="GO:0003677">
    <property type="term" value="F:DNA binding"/>
    <property type="evidence" value="ECO:0007669"/>
    <property type="project" value="UniProtKB-KW"/>
</dbReference>
<dbReference type="Pfam" id="PF12802">
    <property type="entry name" value="MarR_2"/>
    <property type="match status" value="1"/>
</dbReference>
<dbReference type="AlphaFoldDB" id="A0A5S4V5N3"/>
<dbReference type="Proteomes" id="UP000325243">
    <property type="component" value="Unassembled WGS sequence"/>
</dbReference>
<name>A0A5S4V5N3_9MICO</name>
<dbReference type="InterPro" id="IPR000835">
    <property type="entry name" value="HTH_MarR-typ"/>
</dbReference>
<evidence type="ECO:0000256" key="3">
    <source>
        <dbReference type="ARBA" id="ARBA00023163"/>
    </source>
</evidence>
<comment type="caution">
    <text evidence="5">The sequence shown here is derived from an EMBL/GenBank/DDBJ whole genome shotgun (WGS) entry which is preliminary data.</text>
</comment>
<evidence type="ECO:0000313" key="5">
    <source>
        <dbReference type="EMBL" id="TYL53349.1"/>
    </source>
</evidence>
<keyword evidence="6" id="KW-1185">Reference proteome</keyword>
<dbReference type="PANTHER" id="PTHR39515">
    <property type="entry name" value="CONSERVED PROTEIN"/>
    <property type="match status" value="1"/>
</dbReference>
<dbReference type="InterPro" id="IPR036388">
    <property type="entry name" value="WH-like_DNA-bd_sf"/>
</dbReference>
<evidence type="ECO:0000256" key="2">
    <source>
        <dbReference type="ARBA" id="ARBA00023125"/>
    </source>
</evidence>
<evidence type="ECO:0000256" key="1">
    <source>
        <dbReference type="ARBA" id="ARBA00023015"/>
    </source>
</evidence>
<protein>
    <submittedName>
        <fullName evidence="5">MarR family transcriptional regulator</fullName>
    </submittedName>
</protein>
<proteinExistence type="predicted"/>